<gene>
    <name evidence="3" type="ORF">CPELA_10735</name>
</gene>
<feature type="compositionally biased region" description="Basic and acidic residues" evidence="1">
    <location>
        <begin position="1"/>
        <end position="10"/>
    </location>
</feature>
<name>A0A410WBS0_9CORY</name>
<feature type="transmembrane region" description="Helical" evidence="2">
    <location>
        <begin position="52"/>
        <end position="77"/>
    </location>
</feature>
<keyword evidence="2" id="KW-0812">Transmembrane</keyword>
<dbReference type="OrthoDB" id="4774281at2"/>
<evidence type="ECO:0000256" key="1">
    <source>
        <dbReference type="SAM" id="MobiDB-lite"/>
    </source>
</evidence>
<dbReference type="EMBL" id="CP035299">
    <property type="protein sequence ID" value="QAU53389.1"/>
    <property type="molecule type" value="Genomic_DNA"/>
</dbReference>
<protein>
    <submittedName>
        <fullName evidence="3">Uncharacterized protein</fullName>
    </submittedName>
</protein>
<keyword evidence="2" id="KW-1133">Transmembrane helix</keyword>
<dbReference type="KEGG" id="cpeg:CPELA_10735"/>
<keyword evidence="2" id="KW-0472">Membrane</keyword>
<keyword evidence="4" id="KW-1185">Reference proteome</keyword>
<dbReference type="RefSeq" id="WP_128890679.1">
    <property type="nucleotide sequence ID" value="NZ_BMCX01000002.1"/>
</dbReference>
<feature type="region of interest" description="Disordered" evidence="1">
    <location>
        <begin position="1"/>
        <end position="33"/>
    </location>
</feature>
<feature type="transmembrane region" description="Helical" evidence="2">
    <location>
        <begin position="97"/>
        <end position="119"/>
    </location>
</feature>
<proteinExistence type="predicted"/>
<organism evidence="3 4">
    <name type="scientific">Corynebacterium pelargi</name>
    <dbReference type="NCBI Taxonomy" id="1471400"/>
    <lineage>
        <taxon>Bacteria</taxon>
        <taxon>Bacillati</taxon>
        <taxon>Actinomycetota</taxon>
        <taxon>Actinomycetes</taxon>
        <taxon>Mycobacteriales</taxon>
        <taxon>Corynebacteriaceae</taxon>
        <taxon>Corynebacterium</taxon>
    </lineage>
</organism>
<reference evidence="3 4" key="1">
    <citation type="submission" date="2019-01" db="EMBL/GenBank/DDBJ databases">
        <authorList>
            <person name="Ruckert C."/>
            <person name="Busche T."/>
            <person name="Kalinowski J."/>
        </authorList>
    </citation>
    <scope>NUCLEOTIDE SEQUENCE [LARGE SCALE GENOMIC DNA]</scope>
    <source>
        <strain evidence="3 4">136/3</strain>
    </source>
</reference>
<evidence type="ECO:0000313" key="3">
    <source>
        <dbReference type="EMBL" id="QAU53389.1"/>
    </source>
</evidence>
<dbReference type="Proteomes" id="UP000288929">
    <property type="component" value="Chromosome"/>
</dbReference>
<feature type="transmembrane region" description="Helical" evidence="2">
    <location>
        <begin position="131"/>
        <end position="154"/>
    </location>
</feature>
<dbReference type="AlphaFoldDB" id="A0A410WBS0"/>
<evidence type="ECO:0000256" key="2">
    <source>
        <dbReference type="SAM" id="Phobius"/>
    </source>
</evidence>
<evidence type="ECO:0000313" key="4">
    <source>
        <dbReference type="Proteomes" id="UP000288929"/>
    </source>
</evidence>
<accession>A0A410WBS0</accession>
<sequence length="157" mass="17710">MAAPKEHPENDLSSDADYANRHRPAPRNFDELADAPDPFIEAQRNRRSTKQAIAFVLFIPGLTMLVALLLAIVARVMGGPLCESGHATWICSRSAEIWWPIATSVVPVGSIVACGIILWRKYLGYIRWRPWMGAFWATALWAMFWMLVTFQMLIVGH</sequence>